<dbReference type="GO" id="GO:0032580">
    <property type="term" value="C:Golgi cisterna membrane"/>
    <property type="evidence" value="ECO:0007669"/>
    <property type="project" value="UniProtKB-SubCell"/>
</dbReference>
<protein>
    <submittedName>
        <fullName evidence="5">Glyco_tran_10_N domain-containing protein</fullName>
    </submittedName>
</protein>
<evidence type="ECO:0000256" key="1">
    <source>
        <dbReference type="ARBA" id="ARBA00004447"/>
    </source>
</evidence>
<keyword evidence="2" id="KW-0333">Golgi apparatus</keyword>
<feature type="domain" description="Fucosyltransferase N-terminal" evidence="3">
    <location>
        <begin position="10"/>
        <end position="90"/>
    </location>
</feature>
<dbReference type="SUPFAM" id="SSF53756">
    <property type="entry name" value="UDP-Glycosyltransferase/glycogen phosphorylase"/>
    <property type="match status" value="1"/>
</dbReference>
<dbReference type="Pfam" id="PF17039">
    <property type="entry name" value="Glyco_tran_10_N"/>
    <property type="match status" value="1"/>
</dbReference>
<dbReference type="AlphaFoldDB" id="A0A1I7RXS2"/>
<evidence type="ECO:0000313" key="5">
    <source>
        <dbReference type="WBParaSite" id="BXY_0553900.1"/>
    </source>
</evidence>
<organism evidence="4 5">
    <name type="scientific">Bursaphelenchus xylophilus</name>
    <name type="common">Pinewood nematode worm</name>
    <name type="synonym">Aphelenchoides xylophilus</name>
    <dbReference type="NCBI Taxonomy" id="6326"/>
    <lineage>
        <taxon>Eukaryota</taxon>
        <taxon>Metazoa</taxon>
        <taxon>Ecdysozoa</taxon>
        <taxon>Nematoda</taxon>
        <taxon>Chromadorea</taxon>
        <taxon>Rhabditida</taxon>
        <taxon>Tylenchina</taxon>
        <taxon>Tylenchomorpha</taxon>
        <taxon>Aphelenchoidea</taxon>
        <taxon>Aphelenchoididae</taxon>
        <taxon>Bursaphelenchus</taxon>
    </lineage>
</organism>
<accession>A0A1I7RXS2</accession>
<proteinExistence type="predicted"/>
<evidence type="ECO:0000256" key="2">
    <source>
        <dbReference type="ARBA" id="ARBA00023034"/>
    </source>
</evidence>
<comment type="subcellular location">
    <subcellularLocation>
        <location evidence="1">Golgi apparatus</location>
        <location evidence="1">Golgi stack membrane</location>
        <topology evidence="1">Single-pass type II membrane protein</topology>
    </subcellularLocation>
</comment>
<dbReference type="PANTHER" id="PTHR48438">
    <property type="entry name" value="ALPHA-(1,3)-FUCOSYLTRANSFERASE C-RELATED"/>
    <property type="match status" value="1"/>
</dbReference>
<dbReference type="GO" id="GO:0008417">
    <property type="term" value="F:fucosyltransferase activity"/>
    <property type="evidence" value="ECO:0007669"/>
    <property type="project" value="InterPro"/>
</dbReference>
<dbReference type="InterPro" id="IPR001503">
    <property type="entry name" value="Glyco_trans_10"/>
</dbReference>
<dbReference type="InterPro" id="IPR031481">
    <property type="entry name" value="Glyco_tran_10_N"/>
</dbReference>
<evidence type="ECO:0000259" key="3">
    <source>
        <dbReference type="Pfam" id="PF17039"/>
    </source>
</evidence>
<name>A0A1I7RXS2_BURXY</name>
<evidence type="ECO:0000313" key="4">
    <source>
        <dbReference type="Proteomes" id="UP000095284"/>
    </source>
</evidence>
<dbReference type="WBParaSite" id="BXY_0553900.1">
    <property type="protein sequence ID" value="BXY_0553900.1"/>
    <property type="gene ID" value="BXY_0553900"/>
</dbReference>
<dbReference type="PANTHER" id="PTHR48438:SF1">
    <property type="entry name" value="ALPHA-(1,3)-FUCOSYLTRANSFERASE C-RELATED"/>
    <property type="match status" value="1"/>
</dbReference>
<dbReference type="Proteomes" id="UP000095284">
    <property type="component" value="Unplaced"/>
</dbReference>
<reference evidence="5" key="1">
    <citation type="submission" date="2016-11" db="UniProtKB">
        <authorList>
            <consortium name="WormBaseParasite"/>
        </authorList>
    </citation>
    <scope>IDENTIFICATION</scope>
</reference>
<sequence length="141" mass="16875">MSRVHNVCGKRCIFFHDRELFKKADAVVFSSFYGTFRKMRYPNRNNTEQLFIFYEREPPIRYPADAQLPLDYFNATATFHSTSDIPVFYGRYLEDPKNMTKTDYRNKLLRAAKKKQRGAFFVHSHCQTQSRRQDIMSILRK</sequence>